<evidence type="ECO:0000256" key="8">
    <source>
        <dbReference type="ARBA" id="ARBA00022792"/>
    </source>
</evidence>
<evidence type="ECO:0000256" key="2">
    <source>
        <dbReference type="ARBA" id="ARBA00004569"/>
    </source>
</evidence>
<keyword evidence="12" id="KW-0443">Lipid metabolism</keyword>
<dbReference type="GO" id="GO:0032587">
    <property type="term" value="C:ruffle membrane"/>
    <property type="evidence" value="ECO:0007669"/>
    <property type="project" value="UniProtKB-SubCell"/>
</dbReference>
<evidence type="ECO:0000256" key="10">
    <source>
        <dbReference type="ARBA" id="ARBA00022832"/>
    </source>
</evidence>
<dbReference type="Pfam" id="PF03061">
    <property type="entry name" value="4HBT"/>
    <property type="match status" value="1"/>
</dbReference>
<evidence type="ECO:0000313" key="29">
    <source>
        <dbReference type="EMBL" id="PRP82389.1"/>
    </source>
</evidence>
<dbReference type="PANTHER" id="PTHR12418:SF19">
    <property type="entry name" value="ACYL-COENZYME A THIOESTERASE THEM4"/>
    <property type="match status" value="1"/>
</dbReference>
<dbReference type="InterPro" id="IPR029069">
    <property type="entry name" value="HotDog_dom_sf"/>
</dbReference>
<keyword evidence="5" id="KW-1003">Cell membrane</keyword>
<evidence type="ECO:0000256" key="25">
    <source>
        <dbReference type="ARBA" id="ARBA00048074"/>
    </source>
</evidence>
<comment type="similarity">
    <text evidence="18">Belongs to the THEM4/THEM5 thioesterase family.</text>
</comment>
<keyword evidence="9" id="KW-0378">Hydrolase</keyword>
<keyword evidence="10" id="KW-0276">Fatty acid metabolism</keyword>
<keyword evidence="7" id="KW-0053">Apoptosis</keyword>
<evidence type="ECO:0000256" key="11">
    <source>
        <dbReference type="ARBA" id="ARBA00022946"/>
    </source>
</evidence>
<evidence type="ECO:0000256" key="9">
    <source>
        <dbReference type="ARBA" id="ARBA00022801"/>
    </source>
</evidence>
<evidence type="ECO:0000256" key="13">
    <source>
        <dbReference type="ARBA" id="ARBA00023128"/>
    </source>
</evidence>
<evidence type="ECO:0000256" key="16">
    <source>
        <dbReference type="ARBA" id="ARBA00035852"/>
    </source>
</evidence>
<comment type="catalytic activity">
    <reaction evidence="24">
        <text>decanoyl-CoA + H2O = decanoate + CoA + H(+)</text>
        <dbReference type="Rhea" id="RHEA:40059"/>
        <dbReference type="ChEBI" id="CHEBI:15377"/>
        <dbReference type="ChEBI" id="CHEBI:15378"/>
        <dbReference type="ChEBI" id="CHEBI:27689"/>
        <dbReference type="ChEBI" id="CHEBI:57287"/>
        <dbReference type="ChEBI" id="CHEBI:61430"/>
    </reaction>
    <physiologicalReaction direction="left-to-right" evidence="24">
        <dbReference type="Rhea" id="RHEA:40060"/>
    </physiologicalReaction>
</comment>
<dbReference type="InParanoid" id="A0A2P6NEK6"/>
<dbReference type="GO" id="GO:0016787">
    <property type="term" value="F:hydrolase activity"/>
    <property type="evidence" value="ECO:0007669"/>
    <property type="project" value="UniProtKB-KW"/>
</dbReference>
<dbReference type="STRING" id="1890364.A0A2P6NEK6"/>
<keyword evidence="8" id="KW-0999">Mitochondrion inner membrane</keyword>
<dbReference type="CDD" id="cd03443">
    <property type="entry name" value="PaaI_thioesterase"/>
    <property type="match status" value="1"/>
</dbReference>
<accession>A0A2P6NEK6</accession>
<feature type="region of interest" description="Disordered" evidence="27">
    <location>
        <begin position="51"/>
        <end position="70"/>
    </location>
</feature>
<comment type="caution">
    <text evidence="29">The sequence shown here is derived from an EMBL/GenBank/DDBJ whole genome shotgun (WGS) entry which is preliminary data.</text>
</comment>
<keyword evidence="11" id="KW-0809">Transit peptide</keyword>
<evidence type="ECO:0000256" key="1">
    <source>
        <dbReference type="ARBA" id="ARBA00004496"/>
    </source>
</evidence>
<evidence type="ECO:0000256" key="4">
    <source>
        <dbReference type="ARBA" id="ARBA00004637"/>
    </source>
</evidence>
<dbReference type="GO" id="GO:0005743">
    <property type="term" value="C:mitochondrial inner membrane"/>
    <property type="evidence" value="ECO:0007669"/>
    <property type="project" value="UniProtKB-SubCell"/>
</dbReference>
<comment type="catalytic activity">
    <reaction evidence="23">
        <text>hexadecanoyl-CoA + H2O = hexadecanoate + CoA + H(+)</text>
        <dbReference type="Rhea" id="RHEA:16645"/>
        <dbReference type="ChEBI" id="CHEBI:7896"/>
        <dbReference type="ChEBI" id="CHEBI:15377"/>
        <dbReference type="ChEBI" id="CHEBI:15378"/>
        <dbReference type="ChEBI" id="CHEBI:57287"/>
        <dbReference type="ChEBI" id="CHEBI:57379"/>
        <dbReference type="EC" id="3.1.2.2"/>
    </reaction>
    <physiologicalReaction direction="left-to-right" evidence="23">
        <dbReference type="Rhea" id="RHEA:16646"/>
    </physiologicalReaction>
</comment>
<protein>
    <recommendedName>
        <fullName evidence="20">Acyl-coenzyme A thioesterase THEM4</fullName>
        <ecNumber evidence="19">3.1.2.2</ecNumber>
    </recommendedName>
    <alternativeName>
        <fullName evidence="21">Thioesterase superfamily member 4</fullName>
    </alternativeName>
</protein>
<dbReference type="GO" id="GO:0006631">
    <property type="term" value="P:fatty acid metabolic process"/>
    <property type="evidence" value="ECO:0007669"/>
    <property type="project" value="UniProtKB-KW"/>
</dbReference>
<dbReference type="Gene3D" id="3.10.129.10">
    <property type="entry name" value="Hotdog Thioesterase"/>
    <property type="match status" value="1"/>
</dbReference>
<evidence type="ECO:0000256" key="5">
    <source>
        <dbReference type="ARBA" id="ARBA00022475"/>
    </source>
</evidence>
<comment type="catalytic activity">
    <reaction evidence="17">
        <text>(9Z)-octadecenoyl-CoA + H2O = (9Z)-octadecenoate + CoA + H(+)</text>
        <dbReference type="Rhea" id="RHEA:40139"/>
        <dbReference type="ChEBI" id="CHEBI:15377"/>
        <dbReference type="ChEBI" id="CHEBI:15378"/>
        <dbReference type="ChEBI" id="CHEBI:30823"/>
        <dbReference type="ChEBI" id="CHEBI:57287"/>
        <dbReference type="ChEBI" id="CHEBI:57387"/>
    </reaction>
    <physiologicalReaction direction="left-to-right" evidence="17">
        <dbReference type="Rhea" id="RHEA:40140"/>
    </physiologicalReaction>
</comment>
<dbReference type="EMBL" id="MDYQ01000104">
    <property type="protein sequence ID" value="PRP82389.1"/>
    <property type="molecule type" value="Genomic_DNA"/>
</dbReference>
<reference evidence="29 30" key="1">
    <citation type="journal article" date="2018" name="Genome Biol. Evol.">
        <title>Multiple Roots of Fruiting Body Formation in Amoebozoa.</title>
        <authorList>
            <person name="Hillmann F."/>
            <person name="Forbes G."/>
            <person name="Novohradska S."/>
            <person name="Ferling I."/>
            <person name="Riege K."/>
            <person name="Groth M."/>
            <person name="Westermann M."/>
            <person name="Marz M."/>
            <person name="Spaller T."/>
            <person name="Winckler T."/>
            <person name="Schaap P."/>
            <person name="Glockner G."/>
        </authorList>
    </citation>
    <scope>NUCLEOTIDE SEQUENCE [LARGE SCALE GENOMIC DNA]</scope>
    <source>
        <strain evidence="29 30">Jena</strain>
    </source>
</reference>
<comment type="catalytic activity">
    <reaction evidence="26">
        <text>tetradecanoyl-CoA + H2O = tetradecanoate + CoA + H(+)</text>
        <dbReference type="Rhea" id="RHEA:40119"/>
        <dbReference type="ChEBI" id="CHEBI:15377"/>
        <dbReference type="ChEBI" id="CHEBI:15378"/>
        <dbReference type="ChEBI" id="CHEBI:30807"/>
        <dbReference type="ChEBI" id="CHEBI:57287"/>
        <dbReference type="ChEBI" id="CHEBI:57385"/>
    </reaction>
    <physiologicalReaction direction="left-to-right" evidence="26">
        <dbReference type="Rhea" id="RHEA:40120"/>
    </physiologicalReaction>
</comment>
<evidence type="ECO:0000256" key="12">
    <source>
        <dbReference type="ARBA" id="ARBA00023098"/>
    </source>
</evidence>
<evidence type="ECO:0000256" key="3">
    <source>
        <dbReference type="ARBA" id="ARBA00004632"/>
    </source>
</evidence>
<evidence type="ECO:0000256" key="15">
    <source>
        <dbReference type="ARBA" id="ARBA00023273"/>
    </source>
</evidence>
<dbReference type="OrthoDB" id="506431at2759"/>
<comment type="catalytic activity">
    <reaction evidence="25">
        <text>dodecanoyl-CoA + H2O = dodecanoate + CoA + H(+)</text>
        <dbReference type="Rhea" id="RHEA:30135"/>
        <dbReference type="ChEBI" id="CHEBI:15377"/>
        <dbReference type="ChEBI" id="CHEBI:15378"/>
        <dbReference type="ChEBI" id="CHEBI:18262"/>
        <dbReference type="ChEBI" id="CHEBI:57287"/>
        <dbReference type="ChEBI" id="CHEBI:57375"/>
    </reaction>
    <physiologicalReaction direction="left-to-right" evidence="25">
        <dbReference type="Rhea" id="RHEA:30136"/>
    </physiologicalReaction>
</comment>
<dbReference type="GO" id="GO:0005758">
    <property type="term" value="C:mitochondrial intermembrane space"/>
    <property type="evidence" value="ECO:0007669"/>
    <property type="project" value="UniProtKB-SubCell"/>
</dbReference>
<evidence type="ECO:0000256" key="6">
    <source>
        <dbReference type="ARBA" id="ARBA00022490"/>
    </source>
</evidence>
<evidence type="ECO:0000256" key="24">
    <source>
        <dbReference type="ARBA" id="ARBA00047969"/>
    </source>
</evidence>
<comment type="subcellular location">
    <subcellularLocation>
        <location evidence="3">Cell projection</location>
        <location evidence="3">Ruffle membrane</location>
    </subcellularLocation>
    <subcellularLocation>
        <location evidence="1">Cytoplasm</location>
    </subcellularLocation>
    <subcellularLocation>
        <location evidence="4">Mitochondrion inner membrane</location>
        <topology evidence="4">Peripheral membrane protein</topology>
    </subcellularLocation>
    <subcellularLocation>
        <location evidence="2">Mitochondrion intermembrane space</location>
    </subcellularLocation>
</comment>
<dbReference type="EC" id="3.1.2.2" evidence="19"/>
<proteinExistence type="inferred from homology"/>
<evidence type="ECO:0000256" key="27">
    <source>
        <dbReference type="SAM" id="MobiDB-lite"/>
    </source>
</evidence>
<evidence type="ECO:0000256" key="14">
    <source>
        <dbReference type="ARBA" id="ARBA00023136"/>
    </source>
</evidence>
<evidence type="ECO:0000313" key="30">
    <source>
        <dbReference type="Proteomes" id="UP000241769"/>
    </source>
</evidence>
<keyword evidence="14" id="KW-0472">Membrane</keyword>
<evidence type="ECO:0000256" key="7">
    <source>
        <dbReference type="ARBA" id="ARBA00022703"/>
    </source>
</evidence>
<keyword evidence="15" id="KW-0966">Cell projection</keyword>
<evidence type="ECO:0000256" key="22">
    <source>
        <dbReference type="ARBA" id="ARBA00047588"/>
    </source>
</evidence>
<evidence type="ECO:0000256" key="19">
    <source>
        <dbReference type="ARBA" id="ARBA00038848"/>
    </source>
</evidence>
<keyword evidence="30" id="KW-1185">Reference proteome</keyword>
<sequence>MSWPLLKAVGITAVAVTAVGILTATFASSIGVRDHFPPLCDLTREKVVKDTRDHQVESTSQIKRKIKPPSAPPEGFRWFYHQTLGVYMLTPTRWRTNSKVSPPTIDVSPKPTDAESASNVRFTLFSLSTDMDRVRSKLREKLETSGMTIEKDWEECNECILLPIYKQCKMKYHSPSSTYQAITVENNMTKASKDQFDSMMTEYGSQIIKLLRAHLVDCKMNFGGHMNSLRESRRTAEERSPIFHWFAQSGDLGLRKVIFRISGHLIIRRDHEKMTLQGTREELIAKNIEEHSWFKELMDDPEAITLQRRADLPCKGYVVGDDRIFLVKRLYQKEQKIIGLCQFGNNVEGPPGGVHGGCTASVFDTFFGYLSFHVAAPKIAVTVNLNINYRKFVPLNSTRKIIVEVDRIEGRKVN</sequence>
<organism evidence="29 30">
    <name type="scientific">Planoprotostelium fungivorum</name>
    <dbReference type="NCBI Taxonomy" id="1890364"/>
    <lineage>
        <taxon>Eukaryota</taxon>
        <taxon>Amoebozoa</taxon>
        <taxon>Evosea</taxon>
        <taxon>Variosea</taxon>
        <taxon>Cavosteliida</taxon>
        <taxon>Cavosteliaceae</taxon>
        <taxon>Planoprotostelium</taxon>
    </lineage>
</organism>
<dbReference type="InterPro" id="IPR006683">
    <property type="entry name" value="Thioestr_dom"/>
</dbReference>
<evidence type="ECO:0000259" key="28">
    <source>
        <dbReference type="Pfam" id="PF03061"/>
    </source>
</evidence>
<evidence type="ECO:0000256" key="20">
    <source>
        <dbReference type="ARBA" id="ARBA00040123"/>
    </source>
</evidence>
<dbReference type="InterPro" id="IPR052365">
    <property type="entry name" value="THEM4/THEM5_acyl-CoA_thioest"/>
</dbReference>
<keyword evidence="6" id="KW-0963">Cytoplasm</keyword>
<dbReference type="Proteomes" id="UP000241769">
    <property type="component" value="Unassembled WGS sequence"/>
</dbReference>
<evidence type="ECO:0000256" key="18">
    <source>
        <dbReference type="ARBA" id="ARBA00038456"/>
    </source>
</evidence>
<gene>
    <name evidence="29" type="ORF">PROFUN_10165</name>
</gene>
<evidence type="ECO:0000256" key="17">
    <source>
        <dbReference type="ARBA" id="ARBA00037002"/>
    </source>
</evidence>
<keyword evidence="13" id="KW-0496">Mitochondrion</keyword>
<feature type="domain" description="Thioesterase" evidence="28">
    <location>
        <begin position="352"/>
        <end position="411"/>
    </location>
</feature>
<comment type="catalytic activity">
    <reaction evidence="22">
        <text>octanoyl-CoA + H2O = octanoate + CoA + H(+)</text>
        <dbReference type="Rhea" id="RHEA:30143"/>
        <dbReference type="ChEBI" id="CHEBI:15377"/>
        <dbReference type="ChEBI" id="CHEBI:15378"/>
        <dbReference type="ChEBI" id="CHEBI:25646"/>
        <dbReference type="ChEBI" id="CHEBI:57287"/>
        <dbReference type="ChEBI" id="CHEBI:57386"/>
    </reaction>
    <physiologicalReaction direction="left-to-right" evidence="22">
        <dbReference type="Rhea" id="RHEA:30144"/>
    </physiologicalReaction>
</comment>
<evidence type="ECO:0000256" key="26">
    <source>
        <dbReference type="ARBA" id="ARBA00048180"/>
    </source>
</evidence>
<dbReference type="PANTHER" id="PTHR12418">
    <property type="entry name" value="ACYL-COENZYME A THIOESTERASE THEM4"/>
    <property type="match status" value="1"/>
</dbReference>
<evidence type="ECO:0000256" key="23">
    <source>
        <dbReference type="ARBA" id="ARBA00047734"/>
    </source>
</evidence>
<evidence type="ECO:0000256" key="21">
    <source>
        <dbReference type="ARBA" id="ARBA00043210"/>
    </source>
</evidence>
<dbReference type="SUPFAM" id="SSF54637">
    <property type="entry name" value="Thioesterase/thiol ester dehydrase-isomerase"/>
    <property type="match status" value="1"/>
</dbReference>
<dbReference type="AlphaFoldDB" id="A0A2P6NEK6"/>
<comment type="catalytic activity">
    <reaction evidence="16">
        <text>(5Z,8Z,11Z,14Z)-eicosatetraenoyl-CoA + H2O = (5Z,8Z,11Z,14Z)-eicosatetraenoate + CoA + H(+)</text>
        <dbReference type="Rhea" id="RHEA:40151"/>
        <dbReference type="ChEBI" id="CHEBI:15377"/>
        <dbReference type="ChEBI" id="CHEBI:15378"/>
        <dbReference type="ChEBI" id="CHEBI:32395"/>
        <dbReference type="ChEBI" id="CHEBI:57287"/>
        <dbReference type="ChEBI" id="CHEBI:57368"/>
    </reaction>
    <physiologicalReaction direction="left-to-right" evidence="16">
        <dbReference type="Rhea" id="RHEA:40152"/>
    </physiologicalReaction>
</comment>
<name>A0A2P6NEK6_9EUKA</name>